<keyword evidence="12" id="KW-1015">Disulfide bond</keyword>
<sequence>MIGKATPPVKEKLRKSKVMKNKFWERAYESGFGGDIQSAHPELRSESDECVAERSHANNNLWKWKLFFYVCIVVVFVQSTTVLGALELQLDEEQPAGTIVGDISAGLPSDQTANLYFISDHEGKGVGNDLNIDETTGIITTARRLDREQRDHYSFIAVTMQGFTIEVSITVNDINDHAPVFPKKKAVLKIPEHTAVGTRFSLEPATDADEDQLTTQGYTIREGNVGQAFRLETKRATNKVLYLDLVVNGLLDREKRSLYTLVVEAFDGGSPRRMGSMTLEVTVTDINDHAPVFNQSRYHAIISESLPQGSSILQVFAADEDEGDNGLVLYEINRRQSDPDRYFVMDIKTGVITLNRPLDYELKRVHELVVQARDNASHPEVTNAFVTIHVRDYNDNQPTMTIIFLSEDGSPRISEGAQPGQYVARISVTDPDYGEYANVNVSLEGGDGKFALTTKDSIIYLIYVDQVLDREERDSYDLRVMATDSGTPPLRAESSFTIQVTDVNDNPPLFDQQAYRQTIPEVVYPGSFVLQVTARDKDQGPNGDVRYSLLKGKNSHSDWFSIDPVTGIITTATALDFESEPAPSVTVVATDSGRPPLSSTAKVDIVLQDVNDNTPVFSRNFYNASIKENTPDGTCFLEVSATDEDRGSFGAITYTLGSGSGGAVPTHFIINKETGQLCTSTTLDRDEGLDKFDLTVTATDGGGLSSVARVRVSVVDINDNRPTFYPALYTVSLSTHSAPGTSIVKVTANDPDAGQNGRVTYRIVPGGGSAFFTLNKDTGVISLSRSLHGKANTVISMVISAEDGGGLTAPVNARVNVSVVGGSVASPVFEQAQYFFTVSEDVLRGTAVGVVRAAAKTGASKNIFYSISSGDPDGYFTVDSASGTVRTALPLDHEMCSSLDLEIQARSGSPPAYGTSRVHITISDVNDNAPTFLPSSSESLLLPEITKMGTVIYRIQATDKDSGHNGQLSFDLVSTGATGSSGQRTFGVDRGSGEVRLIGSLSYESVPRYDLQVVAKDGGAPQLSSTFTLVVHIQAQDAEGPNFDTLTYRVELRENTPLNTRFLQVRALNREASGNGGSSSSSSSSVSYRLRPDGDAAGFGIMPDSGWLFVRSSLDREVKDMYLLTVLATSGPGGAGRTGSATVRVTVTDENDNSPRLSQERVFLAVRENLLAGTGFGRVSATDRDAGLNARLTYRLLHTDRHFQINSQTGEISTRIALDREQQSSYQLVVVIQDGGTPPRSATGTAHITVLDENDNAPTFIHARPDRELLLQVMEGLPSGTVLGIVSAKDPDEGENGTIYYSLSGPRAERFSLNPTSGELRTASPLRFAERAEYAFTVTATDHGTPDLSSTCQLRIQVLGSSRSSPKPNVLSMTLNTVEGAAPGSIIGFVRQHEQHEPALLEGQVTYLVVGGTDRDGTFMVDRLRGDVYLVRELDYEKGSRYTLNIEVSDFSQAFPSSHLVQLDINVQDSNDHAPHFIEDPVTIVIPENMEPGASIYTFQAVDQDGSGPNSELHYSIDHYWPDTPDLLTLDPITGVLTLGQKLDCESTPSLYLVVRATDQAVDPSQRRWGSVTARVFVTDENDNAPVFSSPPAVSVMEDQPVGFVILYVMARDEDEGENGRVSYRIQTGNSAGRFSLNPNTGSLSILKALDREEQDIFNLTIIAEDHGTPQLSTSQVLCVQVIDVNDESPVFQRAEFEAQVMENQGPGTTVLTVTATDRDQGSNGQVTFGGVTEEGFIINPVTGVITTTKELDKELQDHYTLTVYARDGGLPPNFAKAVVRVEVQDVNDNTPVFAKPSYGLDVPENQAPVELCFLKATDPDSGPGGELEYRITAGDPDGDFHLHTRTGALSTSRGLDRETKAEYILEVVATDRGSPALSSTVTVKVKVLDVNDNSPVFSSSSYSVDVSEDAAEGSQVLEVSATDSDEDQNGKVLYFLSQEAHGAFSVDENTGRITTSAPLDREKWASYSFQVFAVDLSPAAPRNTSAQVTVTILDVNDNTPFFIQDPLIIEVSSRRSQRVLATMKAEDKDFGANGSVFYRFATPVKGFSINSLTGEIQATEPLGDLTQAQRTLIVEAMDQGSPAQSAQGVVVIYVKEVAYNGIRFSRNARDVSIQENAAKGTAVAQAQAEHPDGTHRDISYSLFSGNRKQAFSISSGTGEIWVLSSSGLDFEDTPRLRLVVKAETVSSTSFMAINLILQDVNDNLPRFQLQNYVAYMREAQGYEMPIIQVVAEDVDQGQNGQVTYSIQSSGMSGLFKINPMTGSITTAAIMDREIFTHTKLVVTATDRGSPRLAGSATLTVIIVDQNDNSPTIPLPQEVRIPENTLIGTEITLVTGNDVDSSPALSYSLQLDPTSLGKFGIHRYSGGVSLTASLDFEEKTWYTLTVRATDSQHQTEANITILVEDINDNAPTFTHDLYQVTLPEHTLPGSAVVTVTATDRDSGENGKITYRVMSSTQEGFYIDPNNGTLFINHRAEFDPERPSISIVIEARDGGSPSLSSLTTVQVQISDVNDNAPVFHQSDYRATVSEDTIPGSTVLTFEAFDSDLSRENCGFDFAIANGNEGNAFQIESSVRFLEGRGFQTVGTLLLAEGLDFETKPLYNLTVVVSDRGVPQRSSNVAAVITIGDVNDNPPVFSRAEYTVSLSEGAAAGTEIIRLTATDRDSTPNAEVQYTISSGDEVNLFAVDQWTGALRLQQALDREHQSTHTVIIQATDGQGHFALTPVIVEVKDVNDNHPFFPVEVLTASIRENQPANSAVTVLHAIDHDTGVFGQLKYYMAERSGLGKDSFAVDQNSGEIKSRIPFDFEKINSFNFVALAVDSGNHSATVTVQVFVTGEDEYDPLFTSSEFSFEVPEGAKKGQSIGQVQANDEDEGVDGIVLYSLPTSSQYFDVNKTTGVVFLKLDGSGSSSSSGSGRAKREARLMTLDVRAHSPLDTSRTTTAQVTIDVANTNFGLAPDVNILLISIIAVSLGVIVLLVIMAVVVFVVKSRRRKKGQDTGNRTVASGTALQKLDDCSSGPGGERIYHQALPGYAGDQSGAGGGPYTRGGSLDPSHSSGRGSAEAAEDDEIRMINEYPRVASITSSMQEHISARGPDSGIQQDADQLSDISCEPAALEGSTWFKGKKLGGSLSGTLLSGQLPVYRDEVAGYLGVGRGLNISLPKDYAFPEDGKPSVDGSLTAIVASDEELRGSYNWDYLLNWCPQFQPLANVFTEIARLKDETAQQNQNPRQPFQPKPKMDPKPRIDPPPLITSVAHPGAMSVPPKVPVIGRTFPHLASLRRSPISHEGSISSAAMSPSFSPSLSPLAARSPAVSPFGVNQGPSASMISTREPSLDQSPDHEMRI</sequence>
<feature type="compositionally biased region" description="Low complexity" evidence="18">
    <location>
        <begin position="3222"/>
        <end position="3231"/>
    </location>
</feature>
<evidence type="ECO:0000256" key="7">
    <source>
        <dbReference type="ARBA" id="ARBA00022737"/>
    </source>
</evidence>
<dbReference type="PROSITE" id="PS50268">
    <property type="entry name" value="CADHERIN_2"/>
    <property type="match status" value="27"/>
</dbReference>
<evidence type="ECO:0000256" key="16">
    <source>
        <dbReference type="ARBA" id="ARBA00079083"/>
    </source>
</evidence>
<dbReference type="FunFam" id="2.60.40.60:FF:000153">
    <property type="entry name" value="Dachsous cadherin-related 2"/>
    <property type="match status" value="1"/>
</dbReference>
<keyword evidence="4" id="KW-0597">Phosphoprotein</keyword>
<dbReference type="FunFam" id="2.60.40.60:FF:000007">
    <property type="entry name" value="Protocadherin alpha 2"/>
    <property type="match status" value="1"/>
</dbReference>
<dbReference type="FunFam" id="2.60.40.60:FF:000060">
    <property type="entry name" value="Putative cadherin-23"/>
    <property type="match status" value="1"/>
</dbReference>
<evidence type="ECO:0000256" key="4">
    <source>
        <dbReference type="ARBA" id="ARBA00022553"/>
    </source>
</evidence>
<feature type="domain" description="Cadherin" evidence="20">
    <location>
        <begin position="2209"/>
        <end position="2313"/>
    </location>
</feature>
<evidence type="ECO:0000256" key="8">
    <source>
        <dbReference type="ARBA" id="ARBA00022837"/>
    </source>
</evidence>
<feature type="region of interest" description="Disordered" evidence="18">
    <location>
        <begin position="3029"/>
        <end position="3068"/>
    </location>
</feature>
<evidence type="ECO:0000313" key="22">
    <source>
        <dbReference type="Proteomes" id="UP001314229"/>
    </source>
</evidence>
<dbReference type="FunFam" id="2.60.40.60:FF:000226">
    <property type="entry name" value="Dachsous, isoform B"/>
    <property type="match status" value="1"/>
</dbReference>
<keyword evidence="22" id="KW-1185">Reference proteome</keyword>
<feature type="domain" description="Cadherin" evidence="20">
    <location>
        <begin position="2739"/>
        <end position="2843"/>
    </location>
</feature>
<dbReference type="PROSITE" id="PS00232">
    <property type="entry name" value="CADHERIN_1"/>
    <property type="match status" value="12"/>
</dbReference>
<feature type="domain" description="Cadherin" evidence="20">
    <location>
        <begin position="413"/>
        <end position="510"/>
    </location>
</feature>
<dbReference type="FunFam" id="2.60.40.60:FF:000020">
    <property type="entry name" value="Dachsous cadherin-related 1b"/>
    <property type="match status" value="8"/>
</dbReference>
<keyword evidence="8 17" id="KW-0106">Calcium</keyword>
<feature type="compositionally biased region" description="Low complexity" evidence="18">
    <location>
        <begin position="3287"/>
        <end position="3313"/>
    </location>
</feature>
<feature type="domain" description="Cadherin" evidence="20">
    <location>
        <begin position="618"/>
        <end position="724"/>
    </location>
</feature>
<feature type="domain" description="Cadherin" evidence="20">
    <location>
        <begin position="82"/>
        <end position="181"/>
    </location>
</feature>
<feature type="domain" description="Cadherin" evidence="20">
    <location>
        <begin position="1044"/>
        <end position="1157"/>
    </location>
</feature>
<feature type="domain" description="Cadherin" evidence="20">
    <location>
        <begin position="1265"/>
        <end position="1368"/>
    </location>
</feature>
<protein>
    <recommendedName>
        <fullName evidence="15">Protocadherin-16</fullName>
    </recommendedName>
    <alternativeName>
        <fullName evidence="16">Protein dachsous homolog 1</fullName>
    </alternativeName>
</protein>
<dbReference type="SMART" id="SM00112">
    <property type="entry name" value="CA"/>
    <property type="match status" value="27"/>
</dbReference>
<proteinExistence type="predicted"/>
<keyword evidence="11 19" id="KW-0472">Membrane</keyword>
<feature type="domain" description="Cadherin" evidence="20">
    <location>
        <begin position="182"/>
        <end position="293"/>
    </location>
</feature>
<feature type="domain" description="Cadherin" evidence="20">
    <location>
        <begin position="2313"/>
        <end position="2413"/>
    </location>
</feature>
<evidence type="ECO:0000256" key="17">
    <source>
        <dbReference type="PROSITE-ProRule" id="PRU00043"/>
    </source>
</evidence>
<dbReference type="GO" id="GO:0016327">
    <property type="term" value="C:apicolateral plasma membrane"/>
    <property type="evidence" value="ECO:0007669"/>
    <property type="project" value="UniProtKB-ARBA"/>
</dbReference>
<feature type="domain" description="Cadherin" evidence="20">
    <location>
        <begin position="2414"/>
        <end position="2518"/>
    </location>
</feature>
<name>A0AAV1PBL2_SCOSC</name>
<dbReference type="FunFam" id="2.60.40.60:FF:000035">
    <property type="entry name" value="Protocadherin Fat 3"/>
    <property type="match status" value="2"/>
</dbReference>
<dbReference type="FunFam" id="2.60.40.60:FF:000150">
    <property type="entry name" value="Dachsous cadherin-related 1"/>
    <property type="match status" value="1"/>
</dbReference>
<dbReference type="InterPro" id="IPR050971">
    <property type="entry name" value="Cadherin-domain_protein"/>
</dbReference>
<feature type="domain" description="Cadherin" evidence="20">
    <location>
        <begin position="2519"/>
        <end position="2635"/>
    </location>
</feature>
<feature type="domain" description="Cadherin" evidence="20">
    <location>
        <begin position="1588"/>
        <end position="1692"/>
    </location>
</feature>
<dbReference type="FunFam" id="2.60.40.60:FF:000081">
    <property type="entry name" value="protocadherin Fat 4"/>
    <property type="match status" value="1"/>
</dbReference>
<dbReference type="GO" id="GO:0005509">
    <property type="term" value="F:calcium ion binding"/>
    <property type="evidence" value="ECO:0007669"/>
    <property type="project" value="UniProtKB-UniRule"/>
</dbReference>
<dbReference type="InterPro" id="IPR002126">
    <property type="entry name" value="Cadherin-like_dom"/>
</dbReference>
<dbReference type="FunFam" id="2.60.40.60:FF:000039">
    <property type="entry name" value="FAT atypical cadherin 3"/>
    <property type="match status" value="1"/>
</dbReference>
<dbReference type="GO" id="GO:0005911">
    <property type="term" value="C:cell-cell junction"/>
    <property type="evidence" value="ECO:0007669"/>
    <property type="project" value="TreeGrafter"/>
</dbReference>
<evidence type="ECO:0000256" key="1">
    <source>
        <dbReference type="ARBA" id="ARBA00004251"/>
    </source>
</evidence>
<feature type="domain" description="Cadherin" evidence="20">
    <location>
        <begin position="1478"/>
        <end position="1588"/>
    </location>
</feature>
<evidence type="ECO:0000256" key="2">
    <source>
        <dbReference type="ARBA" id="ARBA00022475"/>
    </source>
</evidence>
<dbReference type="FunFam" id="2.60.40.60:FF:000201">
    <property type="entry name" value="Dachsous cadherin-related 1"/>
    <property type="match status" value="1"/>
</dbReference>
<evidence type="ECO:0000256" key="12">
    <source>
        <dbReference type="ARBA" id="ARBA00023157"/>
    </source>
</evidence>
<feature type="domain" description="Cadherin" evidence="20">
    <location>
        <begin position="1158"/>
        <end position="1260"/>
    </location>
</feature>
<dbReference type="CDD" id="cd11304">
    <property type="entry name" value="Cadherin_repeat"/>
    <property type="match status" value="27"/>
</dbReference>
<gene>
    <name evidence="21" type="ORF">FSCOSCO3_A001091</name>
</gene>
<feature type="domain" description="Cadherin" evidence="20">
    <location>
        <begin position="1693"/>
        <end position="1794"/>
    </location>
</feature>
<reference evidence="21 22" key="1">
    <citation type="submission" date="2024-01" db="EMBL/GenBank/DDBJ databases">
        <authorList>
            <person name="Alioto T."/>
            <person name="Alioto T."/>
            <person name="Gomez Garrido J."/>
        </authorList>
    </citation>
    <scope>NUCLEOTIDE SEQUENCE [LARGE SCALE GENOMIC DNA]</scope>
</reference>
<feature type="region of interest" description="Disordered" evidence="18">
    <location>
        <begin position="3286"/>
        <end position="3342"/>
    </location>
</feature>
<feature type="domain" description="Cadherin" evidence="20">
    <location>
        <begin position="934"/>
        <end position="1043"/>
    </location>
</feature>
<feature type="domain" description="Cadherin" evidence="20">
    <location>
        <begin position="830"/>
        <end position="932"/>
    </location>
</feature>
<dbReference type="InterPro" id="IPR020894">
    <property type="entry name" value="Cadherin_CS"/>
</dbReference>
<comment type="subcellular location">
    <subcellularLocation>
        <location evidence="1">Cell membrane</location>
        <topology evidence="1">Single-pass type I membrane protein</topology>
    </subcellularLocation>
</comment>
<dbReference type="FunFam" id="2.60.40.60:FF:000102">
    <property type="entry name" value="Dachsous cadherin-related 1b"/>
    <property type="match status" value="1"/>
</dbReference>
<keyword evidence="5 19" id="KW-0812">Transmembrane</keyword>
<dbReference type="Gene3D" id="2.60.40.60">
    <property type="entry name" value="Cadherins"/>
    <property type="match status" value="27"/>
</dbReference>
<evidence type="ECO:0000256" key="15">
    <source>
        <dbReference type="ARBA" id="ARBA00072299"/>
    </source>
</evidence>
<evidence type="ECO:0000259" key="20">
    <source>
        <dbReference type="PROSITE" id="PS50268"/>
    </source>
</evidence>
<dbReference type="GO" id="GO:0007156">
    <property type="term" value="P:homophilic cell adhesion via plasma membrane adhesion molecules"/>
    <property type="evidence" value="ECO:0007669"/>
    <property type="project" value="InterPro"/>
</dbReference>
<feature type="domain" description="Cadherin" evidence="20">
    <location>
        <begin position="511"/>
        <end position="617"/>
    </location>
</feature>
<dbReference type="FunFam" id="2.60.40.60:FF:000225">
    <property type="entry name" value="Dachsous cadherin-related 1"/>
    <property type="match status" value="1"/>
</dbReference>
<keyword evidence="9" id="KW-0130">Cell adhesion</keyword>
<keyword evidence="3" id="KW-0245">EGF-like domain</keyword>
<evidence type="ECO:0000256" key="5">
    <source>
        <dbReference type="ARBA" id="ARBA00022692"/>
    </source>
</evidence>
<evidence type="ECO:0000256" key="13">
    <source>
        <dbReference type="ARBA" id="ARBA00023180"/>
    </source>
</evidence>
<dbReference type="FunFam" id="2.60.40.60:FF:000033">
    <property type="entry name" value="FAT atypical cadherin 1"/>
    <property type="match status" value="1"/>
</dbReference>
<feature type="transmembrane region" description="Helical" evidence="19">
    <location>
        <begin position="2960"/>
        <end position="2986"/>
    </location>
</feature>
<evidence type="ECO:0000256" key="18">
    <source>
        <dbReference type="SAM" id="MobiDB-lite"/>
    </source>
</evidence>
<dbReference type="InterPro" id="IPR015919">
    <property type="entry name" value="Cadherin-like_sf"/>
</dbReference>
<evidence type="ECO:0000313" key="21">
    <source>
        <dbReference type="EMBL" id="CAK6969099.1"/>
    </source>
</evidence>
<dbReference type="FunFam" id="2.60.40.60:FF:000116">
    <property type="entry name" value="Dachsous cadherin-related 2"/>
    <property type="match status" value="1"/>
</dbReference>
<feature type="region of interest" description="Disordered" evidence="18">
    <location>
        <begin position="3219"/>
        <end position="3243"/>
    </location>
</feature>
<dbReference type="SUPFAM" id="SSF49313">
    <property type="entry name" value="Cadherin-like"/>
    <property type="match status" value="27"/>
</dbReference>
<dbReference type="GO" id="GO:0016477">
    <property type="term" value="P:cell migration"/>
    <property type="evidence" value="ECO:0007669"/>
    <property type="project" value="UniProtKB-ARBA"/>
</dbReference>
<dbReference type="GO" id="GO:0003183">
    <property type="term" value="P:mitral valve morphogenesis"/>
    <property type="evidence" value="ECO:0007669"/>
    <property type="project" value="UniProtKB-ARBA"/>
</dbReference>
<accession>A0AAV1PBL2</accession>
<evidence type="ECO:0000256" key="10">
    <source>
        <dbReference type="ARBA" id="ARBA00022989"/>
    </source>
</evidence>
<keyword evidence="7" id="KW-0677">Repeat</keyword>
<dbReference type="GO" id="GO:0090251">
    <property type="term" value="P:protein localization involved in establishment of planar polarity"/>
    <property type="evidence" value="ECO:0007669"/>
    <property type="project" value="UniProtKB-ARBA"/>
</dbReference>
<feature type="domain" description="Cadherin" evidence="20">
    <location>
        <begin position="1795"/>
        <end position="1898"/>
    </location>
</feature>
<evidence type="ECO:0000256" key="9">
    <source>
        <dbReference type="ARBA" id="ARBA00022889"/>
    </source>
</evidence>
<dbReference type="PANTHER" id="PTHR24025:SF22">
    <property type="entry name" value="CADHERIN DOMAIN-CONTAINING PROTEIN"/>
    <property type="match status" value="1"/>
</dbReference>
<dbReference type="FunFam" id="2.60.40.60:FF:000377">
    <property type="entry name" value="Dachsous cadherin-related 1a"/>
    <property type="match status" value="1"/>
</dbReference>
<dbReference type="PRINTS" id="PR00205">
    <property type="entry name" value="CADHERIN"/>
</dbReference>
<feature type="domain" description="Cadherin" evidence="20">
    <location>
        <begin position="2636"/>
        <end position="2738"/>
    </location>
</feature>
<dbReference type="FunFam" id="2.60.40.60:FF:000158">
    <property type="entry name" value="Dachsous cadherin-related 1"/>
    <property type="match status" value="1"/>
</dbReference>
<keyword evidence="10 19" id="KW-1133">Transmembrane helix</keyword>
<feature type="domain" description="Cadherin" evidence="20">
    <location>
        <begin position="1899"/>
        <end position="2003"/>
    </location>
</feature>
<evidence type="ECO:0000256" key="14">
    <source>
        <dbReference type="ARBA" id="ARBA00062150"/>
    </source>
</evidence>
<organism evidence="21 22">
    <name type="scientific">Scomber scombrus</name>
    <name type="common">Atlantic mackerel</name>
    <name type="synonym">Scomber vernalis</name>
    <dbReference type="NCBI Taxonomy" id="13677"/>
    <lineage>
        <taxon>Eukaryota</taxon>
        <taxon>Metazoa</taxon>
        <taxon>Chordata</taxon>
        <taxon>Craniata</taxon>
        <taxon>Vertebrata</taxon>
        <taxon>Euteleostomi</taxon>
        <taxon>Actinopterygii</taxon>
        <taxon>Neopterygii</taxon>
        <taxon>Teleostei</taxon>
        <taxon>Neoteleostei</taxon>
        <taxon>Acanthomorphata</taxon>
        <taxon>Pelagiaria</taxon>
        <taxon>Scombriformes</taxon>
        <taxon>Scombridae</taxon>
        <taxon>Scomber</taxon>
    </lineage>
</organism>
<feature type="compositionally biased region" description="Polar residues" evidence="18">
    <location>
        <begin position="3318"/>
        <end position="3334"/>
    </location>
</feature>
<feature type="transmembrane region" description="Helical" evidence="19">
    <location>
        <begin position="66"/>
        <end position="86"/>
    </location>
</feature>
<dbReference type="PANTHER" id="PTHR24025">
    <property type="entry name" value="DESMOGLEIN FAMILY MEMBER"/>
    <property type="match status" value="1"/>
</dbReference>
<dbReference type="GO" id="GO:0003007">
    <property type="term" value="P:heart morphogenesis"/>
    <property type="evidence" value="ECO:0007669"/>
    <property type="project" value="UniProtKB-ARBA"/>
</dbReference>
<feature type="domain" description="Cadherin" evidence="20">
    <location>
        <begin position="1379"/>
        <end position="1477"/>
    </location>
</feature>
<feature type="domain" description="Cadherin" evidence="20">
    <location>
        <begin position="2020"/>
        <end position="2105"/>
    </location>
</feature>
<evidence type="ECO:0000256" key="6">
    <source>
        <dbReference type="ARBA" id="ARBA00022729"/>
    </source>
</evidence>
<feature type="domain" description="Cadherin" evidence="20">
    <location>
        <begin position="2844"/>
        <end position="2958"/>
    </location>
</feature>
<dbReference type="FunFam" id="2.60.40.60:FF:000104">
    <property type="entry name" value="cadherin-23 isoform X1"/>
    <property type="match status" value="1"/>
</dbReference>
<comment type="caution">
    <text evidence="21">The sequence shown here is derived from an EMBL/GenBank/DDBJ whole genome shotgun (WGS) entry which is preliminary data.</text>
</comment>
<evidence type="ECO:0000256" key="11">
    <source>
        <dbReference type="ARBA" id="ARBA00023136"/>
    </source>
</evidence>
<comment type="subunit">
    <text evidence="14">Heterophilic interaction with FAT4; this interaction affects their respective protein levels.</text>
</comment>
<keyword evidence="13" id="KW-0325">Glycoprotein</keyword>
<dbReference type="FunFam" id="2.60.40.60:FF:000254">
    <property type="entry name" value="Dachsous cadherin-related 1"/>
    <property type="match status" value="1"/>
</dbReference>
<dbReference type="Proteomes" id="UP001314229">
    <property type="component" value="Unassembled WGS sequence"/>
</dbReference>
<dbReference type="EMBL" id="CAWUFR010000129">
    <property type="protein sequence ID" value="CAK6969099.1"/>
    <property type="molecule type" value="Genomic_DNA"/>
</dbReference>
<feature type="domain" description="Cadherin" evidence="20">
    <location>
        <begin position="725"/>
        <end position="829"/>
    </location>
</feature>
<evidence type="ECO:0000256" key="19">
    <source>
        <dbReference type="SAM" id="Phobius"/>
    </source>
</evidence>
<keyword evidence="6" id="KW-0732">Signal</keyword>
<keyword evidence="2" id="KW-1003">Cell membrane</keyword>
<feature type="domain" description="Cadherin" evidence="20">
    <location>
        <begin position="2106"/>
        <end position="2208"/>
    </location>
</feature>
<dbReference type="GO" id="GO:0035332">
    <property type="term" value="P:positive regulation of hippo signaling"/>
    <property type="evidence" value="ECO:0007669"/>
    <property type="project" value="UniProtKB-ARBA"/>
</dbReference>
<evidence type="ECO:0000256" key="3">
    <source>
        <dbReference type="ARBA" id="ARBA00022536"/>
    </source>
</evidence>
<dbReference type="FunFam" id="2.60.40.60:FF:000140">
    <property type="entry name" value="Dachsous cadherin-related 1"/>
    <property type="match status" value="1"/>
</dbReference>
<dbReference type="Pfam" id="PF00028">
    <property type="entry name" value="Cadherin"/>
    <property type="match status" value="26"/>
</dbReference>
<feature type="domain" description="Cadherin" evidence="20">
    <location>
        <begin position="294"/>
        <end position="400"/>
    </location>
</feature>